<evidence type="ECO:0000313" key="2">
    <source>
        <dbReference type="Proteomes" id="UP001319846"/>
    </source>
</evidence>
<keyword evidence="2" id="KW-1185">Reference proteome</keyword>
<dbReference type="Proteomes" id="UP001319846">
    <property type="component" value="Unassembled WGS sequence"/>
</dbReference>
<dbReference type="EMBL" id="JABYQT010000002">
    <property type="protein sequence ID" value="MBZ5486890.1"/>
    <property type="molecule type" value="Genomic_DNA"/>
</dbReference>
<name>A0ACC5VRN4_9GAMM</name>
<reference evidence="1" key="1">
    <citation type="submission" date="2020-06" db="EMBL/GenBank/DDBJ databases">
        <title>Whole Genome Sequence of Halomonas aquamarina MB598.</title>
        <authorList>
            <person name="Pervaiz M."/>
            <person name="Fariq A."/>
            <person name="Yasmin A."/>
            <person name="Welch M."/>
        </authorList>
    </citation>
    <scope>NUCLEOTIDE SEQUENCE</scope>
    <source>
        <strain evidence="1">MB598</strain>
    </source>
</reference>
<accession>A0ACC5VRN4</accession>
<protein>
    <submittedName>
        <fullName evidence="1">Uncharacterized protein</fullName>
    </submittedName>
</protein>
<proteinExistence type="predicted"/>
<sequence>MRHQDWSKRLRETIQAAQGQPFLWGENDCCLFAADCCVAVCGVDPAEPYRGKYKTERGAKGALRRIHGSLEAAWDARFERVDVRFRQRGDVVLFDSEFGRCVGVVWSGGIIAVTEDGAAYVNAEPTVCWRVESE</sequence>
<organism evidence="1 2">
    <name type="scientific">Vreelandella aquamarina</name>
    <dbReference type="NCBI Taxonomy" id="77097"/>
    <lineage>
        <taxon>Bacteria</taxon>
        <taxon>Pseudomonadati</taxon>
        <taxon>Pseudomonadota</taxon>
        <taxon>Gammaproteobacteria</taxon>
        <taxon>Oceanospirillales</taxon>
        <taxon>Halomonadaceae</taxon>
        <taxon>Vreelandella</taxon>
    </lineage>
</organism>
<gene>
    <name evidence="1" type="ORF">HW452_05060</name>
</gene>
<comment type="caution">
    <text evidence="1">The sequence shown here is derived from an EMBL/GenBank/DDBJ whole genome shotgun (WGS) entry which is preliminary data.</text>
</comment>
<evidence type="ECO:0000313" key="1">
    <source>
        <dbReference type="EMBL" id="MBZ5486890.1"/>
    </source>
</evidence>